<keyword evidence="3" id="KW-0645">Protease</keyword>
<evidence type="ECO:0000313" key="3">
    <source>
        <dbReference type="EMBL" id="XBY46170.1"/>
    </source>
</evidence>
<organism evidence="3">
    <name type="scientific">Methyloraptor flagellatus</name>
    <dbReference type="NCBI Taxonomy" id="3162530"/>
    <lineage>
        <taxon>Bacteria</taxon>
        <taxon>Pseudomonadati</taxon>
        <taxon>Pseudomonadota</taxon>
        <taxon>Alphaproteobacteria</taxon>
        <taxon>Hyphomicrobiales</taxon>
        <taxon>Ancalomicrobiaceae</taxon>
        <taxon>Methyloraptor</taxon>
    </lineage>
</organism>
<dbReference type="Pfam" id="PF08291">
    <property type="entry name" value="Peptidase_M15_3"/>
    <property type="match status" value="1"/>
</dbReference>
<dbReference type="KEGG" id="mflg:ABS361_08050"/>
<accession>A0AAU7XE99</accession>
<evidence type="ECO:0000256" key="1">
    <source>
        <dbReference type="SAM" id="MobiDB-lite"/>
    </source>
</evidence>
<keyword evidence="3" id="KW-0378">Hydrolase</keyword>
<dbReference type="GO" id="GO:0004180">
    <property type="term" value="F:carboxypeptidase activity"/>
    <property type="evidence" value="ECO:0007669"/>
    <property type="project" value="UniProtKB-KW"/>
</dbReference>
<name>A0AAU7XE99_9HYPH</name>
<gene>
    <name evidence="3" type="ORF">ABS361_08050</name>
</gene>
<proteinExistence type="predicted"/>
<feature type="domain" description="Peptidase M15A C-terminal" evidence="2">
    <location>
        <begin position="281"/>
        <end position="364"/>
    </location>
</feature>
<dbReference type="InterPro" id="IPR009045">
    <property type="entry name" value="Zn_M74/Hedgehog-like"/>
</dbReference>
<reference evidence="3" key="1">
    <citation type="submission" date="2024-06" db="EMBL/GenBank/DDBJ databases">
        <title>Methylostella associata gen. nov., sp. nov., a novel Ancalomicrobiaceae-affiliated facultatively methylotrophic bacteria that feed on methanotrophs of the genus Methylococcus.</title>
        <authorList>
            <person name="Saltykova V."/>
            <person name="Danilova O.V."/>
            <person name="Oshkin I.Y."/>
            <person name="Belova S.E."/>
            <person name="Pimenov N.V."/>
            <person name="Dedysh S.N."/>
        </authorList>
    </citation>
    <scope>NUCLEOTIDE SEQUENCE</scope>
    <source>
        <strain evidence="3">S20</strain>
    </source>
</reference>
<sequence>MIDYRRLSAAVALISAGAVVLITVGPWSSAPADPNKAYAMALVEAHNGREATARDTAERASDAAIATTVDVASKADRLAVTFARVSAIPVANGPDAEHAAFTITTNMPDEPGTIAMPLFAFASFEPTQDAAAAISRLVDPDAYLPDRGQRARAVETPSVAEEDEEVAIPLPSPPQPRPQFADHGLPMPRLKPSLPPPGGPIDLARLPPPPSRPGAIGGPPPGVALPDPSKGRPLDAQQGKQGNTILAYLGADPTAPTPSDRDKVILNTPFGVPFIPQTASVETACLRPELIDILRKMESHYHKKVIITSGQRSRGRPGSLHRQCAAADIVVPGVDAKALATFARSIPNVGGVGTYCHPEMIHVDIGTPRDWKYGCGSYFAMRDGSAHWGKMPAGMGME</sequence>
<dbReference type="InterPro" id="IPR013230">
    <property type="entry name" value="Peptidase_M15A_C"/>
</dbReference>
<evidence type="ECO:0000259" key="2">
    <source>
        <dbReference type="Pfam" id="PF08291"/>
    </source>
</evidence>
<dbReference type="EMBL" id="CP158568">
    <property type="protein sequence ID" value="XBY46170.1"/>
    <property type="molecule type" value="Genomic_DNA"/>
</dbReference>
<feature type="compositionally biased region" description="Pro residues" evidence="1">
    <location>
        <begin position="206"/>
        <end position="223"/>
    </location>
</feature>
<dbReference type="AlphaFoldDB" id="A0AAU7XE99"/>
<dbReference type="RefSeq" id="WP_407051267.1">
    <property type="nucleotide sequence ID" value="NZ_CP158568.1"/>
</dbReference>
<protein>
    <submittedName>
        <fullName evidence="3">D-Ala-D-Ala carboxypeptidase family metallohydrolase</fullName>
    </submittedName>
</protein>
<keyword evidence="3" id="KW-0121">Carboxypeptidase</keyword>
<feature type="region of interest" description="Disordered" evidence="1">
    <location>
        <begin position="148"/>
        <end position="237"/>
    </location>
</feature>
<dbReference type="Gene3D" id="3.30.1380.10">
    <property type="match status" value="1"/>
</dbReference>
<dbReference type="SUPFAM" id="SSF55166">
    <property type="entry name" value="Hedgehog/DD-peptidase"/>
    <property type="match status" value="1"/>
</dbReference>